<keyword evidence="1" id="KW-1133">Transmembrane helix</keyword>
<organism evidence="2">
    <name type="scientific">bioreactor metagenome</name>
    <dbReference type="NCBI Taxonomy" id="1076179"/>
    <lineage>
        <taxon>unclassified sequences</taxon>
        <taxon>metagenomes</taxon>
        <taxon>ecological metagenomes</taxon>
    </lineage>
</organism>
<comment type="caution">
    <text evidence="2">The sequence shown here is derived from an EMBL/GenBank/DDBJ whole genome shotgun (WGS) entry which is preliminary data.</text>
</comment>
<proteinExistence type="predicted"/>
<reference evidence="2" key="1">
    <citation type="submission" date="2019-08" db="EMBL/GenBank/DDBJ databases">
        <authorList>
            <person name="Kucharzyk K."/>
            <person name="Murdoch R.W."/>
            <person name="Higgins S."/>
            <person name="Loffler F."/>
        </authorList>
    </citation>
    <scope>NUCLEOTIDE SEQUENCE</scope>
</reference>
<evidence type="ECO:0000313" key="2">
    <source>
        <dbReference type="EMBL" id="MPM87138.1"/>
    </source>
</evidence>
<name>A0A645DDN0_9ZZZZ</name>
<protein>
    <submittedName>
        <fullName evidence="2">Uncharacterized protein</fullName>
    </submittedName>
</protein>
<keyword evidence="1" id="KW-0812">Transmembrane</keyword>
<accession>A0A645DDN0</accession>
<dbReference type="AlphaFoldDB" id="A0A645DDN0"/>
<dbReference type="EMBL" id="VSSQ01035027">
    <property type="protein sequence ID" value="MPM87138.1"/>
    <property type="molecule type" value="Genomic_DNA"/>
</dbReference>
<sequence>MTGFTIIPVLIFLFYLAILVVVFYLIYTWVNKFISLKKEQNDLLREIIKKMDSKLN</sequence>
<keyword evidence="1" id="KW-0472">Membrane</keyword>
<evidence type="ECO:0000256" key="1">
    <source>
        <dbReference type="SAM" id="Phobius"/>
    </source>
</evidence>
<gene>
    <name evidence="2" type="ORF">SDC9_134231</name>
</gene>
<feature type="transmembrane region" description="Helical" evidence="1">
    <location>
        <begin position="6"/>
        <end position="30"/>
    </location>
</feature>